<feature type="repeat" description="ANK" evidence="3">
    <location>
        <begin position="279"/>
        <end position="311"/>
    </location>
</feature>
<dbReference type="Proteomes" id="UP000596742">
    <property type="component" value="Unassembled WGS sequence"/>
</dbReference>
<comment type="caution">
    <text evidence="5">The sequence shown here is derived from an EMBL/GenBank/DDBJ whole genome shotgun (WGS) entry which is preliminary data.</text>
</comment>
<dbReference type="Gene3D" id="1.25.40.20">
    <property type="entry name" value="Ankyrin repeat-containing domain"/>
    <property type="match status" value="5"/>
</dbReference>
<organism evidence="5 6">
    <name type="scientific">Mytilus galloprovincialis</name>
    <name type="common">Mediterranean mussel</name>
    <dbReference type="NCBI Taxonomy" id="29158"/>
    <lineage>
        <taxon>Eukaryota</taxon>
        <taxon>Metazoa</taxon>
        <taxon>Spiralia</taxon>
        <taxon>Lophotrochozoa</taxon>
        <taxon>Mollusca</taxon>
        <taxon>Bivalvia</taxon>
        <taxon>Autobranchia</taxon>
        <taxon>Pteriomorphia</taxon>
        <taxon>Mytilida</taxon>
        <taxon>Mytiloidea</taxon>
        <taxon>Mytilidae</taxon>
        <taxon>Mytilinae</taxon>
        <taxon>Mytilus</taxon>
    </lineage>
</organism>
<dbReference type="CDD" id="cd03587">
    <property type="entry name" value="SOCS"/>
    <property type="match status" value="1"/>
</dbReference>
<dbReference type="SMART" id="SM00248">
    <property type="entry name" value="ANK"/>
    <property type="match status" value="16"/>
</dbReference>
<dbReference type="Pfam" id="PF00023">
    <property type="entry name" value="Ank"/>
    <property type="match status" value="1"/>
</dbReference>
<dbReference type="GO" id="GO:0035556">
    <property type="term" value="P:intracellular signal transduction"/>
    <property type="evidence" value="ECO:0007669"/>
    <property type="project" value="InterPro"/>
</dbReference>
<dbReference type="OrthoDB" id="6059310at2759"/>
<sequence length="739" mass="82954">MNSIYQTGTQNSKNILYFYILLAIIFSDNSRAGFEKREKRRQIRKLQDAITAKDVSTVKEILEDDFDVDFQYRGQTALQQAVKEGQEEICKLLIDKGADIGACDAELNSLLHIACKSGYKDIAKLLINNNTDINALNDSNTTPISVCAFRGDKSIADLLIRENCDLNLKNLKGETPLVVATLQRHAEMVEFLIQSNCQIDLGDENNSNSMIYAAKLGFTEILQILIKHGAELNHKDRQGCTPLYHAVKEHQIDIIKEIIKYHSTAVSDKRIQLDTPSTKGMTPLLVAITNNCPDIANMLLDAGCDVDKRDRLQNSPIHVAVRQVSLVFGQEEEAMSVVKKIVQLGCDINVGEIEGKTPLILSAFAGNKELTELFLQKNADVTKCTTTGDTALHAACSSIKSNPEIVEMLVKAGCRVNDPNNNGEIPLFSALFNRADMRIIRGLVKNGSDLNYREKTNLLSPLHEAIIQNLTEAAIFLIDSGCDINKPNKQLQQPLYTACEKGNEKIVQYLLSSGKCQINGLVPTAIPLHVSMLNNHGRIVEILAKAGCNLNRINHKCLSPIMFAAEQNELAMAKILLKYGCDLNAQAKVKGMMKCCLMYPVDKHPHFELEPLFFAVTHKNRDMIDLFLHCYNDNPPYWVMQLLIKFLREISQLNAQMTPDQKKELIILFLKACKLPRSLQQICRGTIRETLGTLPQDKVIKLPLAEKLKDYILMKEIFIEEETKEEELSNEERDLGRFN</sequence>
<dbReference type="PANTHER" id="PTHR24126">
    <property type="entry name" value="ANKYRIN REPEAT, PH AND SEC7 DOMAIN CONTAINING PROTEIN SECG-RELATED"/>
    <property type="match status" value="1"/>
</dbReference>
<feature type="repeat" description="ANK" evidence="3">
    <location>
        <begin position="205"/>
        <end position="237"/>
    </location>
</feature>
<dbReference type="SMART" id="SM00253">
    <property type="entry name" value="SOCS"/>
    <property type="match status" value="1"/>
</dbReference>
<dbReference type="InterPro" id="IPR001496">
    <property type="entry name" value="SOCS_box"/>
</dbReference>
<gene>
    <name evidence="5" type="ORF">MGAL_10B060674</name>
</gene>
<evidence type="ECO:0000259" key="4">
    <source>
        <dbReference type="PROSITE" id="PS50225"/>
    </source>
</evidence>
<dbReference type="PRINTS" id="PR01415">
    <property type="entry name" value="ANKYRIN"/>
</dbReference>
<dbReference type="PROSITE" id="PS50225">
    <property type="entry name" value="SOCS"/>
    <property type="match status" value="1"/>
</dbReference>
<dbReference type="InterPro" id="IPR036036">
    <property type="entry name" value="SOCS_box-like_dom_sf"/>
</dbReference>
<protein>
    <recommendedName>
        <fullName evidence="4">SOCS box domain-containing protein</fullName>
    </recommendedName>
</protein>
<feature type="repeat" description="ANK" evidence="3">
    <location>
        <begin position="172"/>
        <end position="204"/>
    </location>
</feature>
<dbReference type="InterPro" id="IPR036770">
    <property type="entry name" value="Ankyrin_rpt-contain_sf"/>
</dbReference>
<dbReference type="EMBL" id="UYJE01009246">
    <property type="protein sequence ID" value="VDI71642.1"/>
    <property type="molecule type" value="Genomic_DNA"/>
</dbReference>
<name>A0A8B6GZY5_MYTGA</name>
<keyword evidence="6" id="KW-1185">Reference proteome</keyword>
<dbReference type="PROSITE" id="PS50297">
    <property type="entry name" value="ANK_REP_REGION"/>
    <property type="match status" value="7"/>
</dbReference>
<evidence type="ECO:0000313" key="6">
    <source>
        <dbReference type="Proteomes" id="UP000596742"/>
    </source>
</evidence>
<dbReference type="SMART" id="SM00969">
    <property type="entry name" value="SOCS_box"/>
    <property type="match status" value="1"/>
</dbReference>
<dbReference type="Pfam" id="PF07525">
    <property type="entry name" value="SOCS_box"/>
    <property type="match status" value="1"/>
</dbReference>
<keyword evidence="2 3" id="KW-0040">ANK repeat</keyword>
<dbReference type="Pfam" id="PF12796">
    <property type="entry name" value="Ank_2"/>
    <property type="match status" value="5"/>
</dbReference>
<reference evidence="5" key="1">
    <citation type="submission" date="2018-11" db="EMBL/GenBank/DDBJ databases">
        <authorList>
            <person name="Alioto T."/>
            <person name="Alioto T."/>
        </authorList>
    </citation>
    <scope>NUCLEOTIDE SEQUENCE</scope>
</reference>
<evidence type="ECO:0000256" key="3">
    <source>
        <dbReference type="PROSITE-ProRule" id="PRU00023"/>
    </source>
</evidence>
<feature type="repeat" description="ANK" evidence="3">
    <location>
        <begin position="556"/>
        <end position="588"/>
    </location>
</feature>
<dbReference type="Gene3D" id="1.10.750.20">
    <property type="entry name" value="SOCS box"/>
    <property type="match status" value="1"/>
</dbReference>
<feature type="repeat" description="ANK" evidence="3">
    <location>
        <begin position="106"/>
        <end position="138"/>
    </location>
</feature>
<feature type="repeat" description="ANK" evidence="3">
    <location>
        <begin position="73"/>
        <end position="105"/>
    </location>
</feature>
<dbReference type="AlphaFoldDB" id="A0A8B6GZY5"/>
<evidence type="ECO:0000313" key="5">
    <source>
        <dbReference type="EMBL" id="VDI71642.1"/>
    </source>
</evidence>
<dbReference type="InterPro" id="IPR002110">
    <property type="entry name" value="Ankyrin_rpt"/>
</dbReference>
<evidence type="ECO:0000256" key="1">
    <source>
        <dbReference type="ARBA" id="ARBA00022737"/>
    </source>
</evidence>
<dbReference type="SUPFAM" id="SSF158235">
    <property type="entry name" value="SOCS box-like"/>
    <property type="match status" value="1"/>
</dbReference>
<dbReference type="SUPFAM" id="SSF48403">
    <property type="entry name" value="Ankyrin repeat"/>
    <property type="match status" value="2"/>
</dbReference>
<proteinExistence type="predicted"/>
<accession>A0A8B6GZY5</accession>
<dbReference type="PANTHER" id="PTHR24126:SF14">
    <property type="entry name" value="ANK_REP_REGION DOMAIN-CONTAINING PROTEIN"/>
    <property type="match status" value="1"/>
</dbReference>
<feature type="domain" description="SOCS box" evidence="4">
    <location>
        <begin position="676"/>
        <end position="712"/>
    </location>
</feature>
<feature type="repeat" description="ANK" evidence="3">
    <location>
        <begin position="387"/>
        <end position="421"/>
    </location>
</feature>
<keyword evidence="1" id="KW-0677">Repeat</keyword>
<feature type="repeat" description="ANK" evidence="3">
    <location>
        <begin position="354"/>
        <end position="386"/>
    </location>
</feature>
<dbReference type="PROSITE" id="PS50088">
    <property type="entry name" value="ANK_REPEAT"/>
    <property type="match status" value="9"/>
</dbReference>
<evidence type="ECO:0000256" key="2">
    <source>
        <dbReference type="ARBA" id="ARBA00023043"/>
    </source>
</evidence>
<feature type="repeat" description="ANK" evidence="3">
    <location>
        <begin position="457"/>
        <end position="489"/>
    </location>
</feature>